<dbReference type="Proteomes" id="UP000658390">
    <property type="component" value="Unassembled WGS sequence"/>
</dbReference>
<evidence type="ECO:0000313" key="1">
    <source>
        <dbReference type="EMBL" id="MBJ2259174.1"/>
    </source>
</evidence>
<organism evidence="1 2">
    <name type="scientific">Pseudomonas psychrophila</name>
    <dbReference type="NCBI Taxonomy" id="122355"/>
    <lineage>
        <taxon>Bacteria</taxon>
        <taxon>Pseudomonadati</taxon>
        <taxon>Pseudomonadota</taxon>
        <taxon>Gammaproteobacteria</taxon>
        <taxon>Pseudomonadales</taxon>
        <taxon>Pseudomonadaceae</taxon>
        <taxon>Pseudomonas</taxon>
    </lineage>
</organism>
<gene>
    <name evidence="1" type="ORF">JFT45_21985</name>
</gene>
<name>A0A8I1FUC2_9PSED</name>
<protein>
    <submittedName>
        <fullName evidence="1">Uncharacterized protein</fullName>
    </submittedName>
</protein>
<accession>A0A8I1FUC2</accession>
<comment type="caution">
    <text evidence="1">The sequence shown here is derived from an EMBL/GenBank/DDBJ whole genome shotgun (WGS) entry which is preliminary data.</text>
</comment>
<reference evidence="1" key="1">
    <citation type="submission" date="2020-12" db="EMBL/GenBank/DDBJ databases">
        <title>Antibiotic resistance and phylogeny of Pseudomonas spp. isolated over three decades from chicken meat in the Norwegian food chain.</title>
        <authorList>
            <person name="Moen B."/>
        </authorList>
    </citation>
    <scope>NUCLEOTIDE SEQUENCE</scope>
    <source>
        <strain evidence="1">MF6762</strain>
    </source>
</reference>
<dbReference type="RefSeq" id="WP_198822850.1">
    <property type="nucleotide sequence ID" value="NZ_JAEKCZ010000026.1"/>
</dbReference>
<sequence length="106" mass="11858">MKEHSEVVMSNEAAAAAMESLMSPEMRQFVEKNVASVAPIQCEFRLGDTVTVTNGYGVEIPGKKIIGFVQKIDPECRPEAIIYLDWDCYWFSVAPDKLKLESRQGS</sequence>
<evidence type="ECO:0000313" key="2">
    <source>
        <dbReference type="Proteomes" id="UP000658390"/>
    </source>
</evidence>
<proteinExistence type="predicted"/>
<dbReference type="AlphaFoldDB" id="A0A8I1FUC2"/>
<dbReference type="EMBL" id="JAEKCZ010000026">
    <property type="protein sequence ID" value="MBJ2259174.1"/>
    <property type="molecule type" value="Genomic_DNA"/>
</dbReference>